<dbReference type="NCBIfam" id="TIGR03131">
    <property type="entry name" value="malonate_mdcH"/>
    <property type="match status" value="1"/>
</dbReference>
<dbReference type="AlphaFoldDB" id="A0A0C6EPG3"/>
<dbReference type="InterPro" id="IPR017554">
    <property type="entry name" value="Malonate_deCOase_MdcHsu"/>
</dbReference>
<dbReference type="InterPro" id="IPR050858">
    <property type="entry name" value="Mal-CoA-ACP_Trans/PKS_FabD"/>
</dbReference>
<reference evidence="10 11" key="2">
    <citation type="submission" date="2019-01" db="EMBL/GenBank/DDBJ databases">
        <title>The Pseudomonas aeruginosa pan-genome provides new insights on its population structure, horizontal gene transfer and pathogenicity.</title>
        <authorList>
            <person name="Freschi L."/>
            <person name="Vincent A.T."/>
            <person name="Jeukens J."/>
            <person name="Emond-Rheault J.-G."/>
            <person name="Kukavica-Ibrulj I."/>
            <person name="Dupont M.-J."/>
            <person name="Charette S.J."/>
            <person name="Boyle B."/>
            <person name="Levesque R.C."/>
        </authorList>
    </citation>
    <scope>NUCLEOTIDE SEQUENCE [LARGE SCALE GENOMIC DNA]</scope>
    <source>
        <strain evidence="10 11">PA-W36</strain>
    </source>
</reference>
<dbReference type="RefSeq" id="WP_003133101.1">
    <property type="nucleotide sequence ID" value="NZ_AP014651.1"/>
</dbReference>
<dbReference type="PANTHER" id="PTHR42681">
    <property type="entry name" value="MALONYL-COA-ACYL CARRIER PROTEIN TRANSACYLASE, MITOCHONDRIAL"/>
    <property type="match status" value="1"/>
</dbReference>
<sequence length="310" mass="32767">MSVLFAYPGQGAQRPGMLAALPDEPPVRACLEQAADCLGQAPAELESAEALRGTRAVQLCLLIAGVAASRLLETRGHRPGLVAGLSIGAYPAAVVAGALDFDDALRLVALRGELMQAAWPEGYGMSAILGLDQAQLDALILMVRREHPPLYLANVNAERQLVVAGSEAALAALAERARAAGASAAKRLAVSVPSHCALLDEPAARLAEAFAGIRLRRPRVPYLSSSRARLVAEPAALADDLAGNMARRVEWLATLRSAYERGARLHLELPPGRILSGLARPLFGCATPAFEGSRADTLDALLREEEKRTR</sequence>
<dbReference type="Gene3D" id="3.40.366.10">
    <property type="entry name" value="Malonyl-Coenzyme A Acyl Carrier Protein, domain 2"/>
    <property type="match status" value="1"/>
</dbReference>
<dbReference type="PIRSF" id="PIRSF000446">
    <property type="entry name" value="Mct"/>
    <property type="match status" value="1"/>
</dbReference>
<dbReference type="InterPro" id="IPR016036">
    <property type="entry name" value="Malonyl_transacylase_ACP-bd"/>
</dbReference>
<dbReference type="EC" id="2.3.1.39" evidence="1 6"/>
<proteinExistence type="inferred from homology"/>
<dbReference type="InterPro" id="IPR016035">
    <property type="entry name" value="Acyl_Trfase/lysoPLipase"/>
</dbReference>
<dbReference type="PANTHER" id="PTHR42681:SF1">
    <property type="entry name" value="MALONYL-COA-ACYL CARRIER PROTEIN TRANSACYLASE, MITOCHONDRIAL"/>
    <property type="match status" value="1"/>
</dbReference>
<comment type="caution">
    <text evidence="10">The sequence shown here is derived from an EMBL/GenBank/DDBJ whole genome shotgun (WGS) entry which is preliminary data.</text>
</comment>
<dbReference type="SMART" id="SM00827">
    <property type="entry name" value="PKS_AT"/>
    <property type="match status" value="1"/>
</dbReference>
<dbReference type="SUPFAM" id="SSF55048">
    <property type="entry name" value="Probable ACP-binding domain of malonyl-CoA ACP transacylase"/>
    <property type="match status" value="1"/>
</dbReference>
<organism evidence="10 11">
    <name type="scientific">Pseudomonas aeruginosa</name>
    <dbReference type="NCBI Taxonomy" id="287"/>
    <lineage>
        <taxon>Bacteria</taxon>
        <taxon>Pseudomonadati</taxon>
        <taxon>Pseudomonadota</taxon>
        <taxon>Gammaproteobacteria</taxon>
        <taxon>Pseudomonadales</taxon>
        <taxon>Pseudomonadaceae</taxon>
        <taxon>Pseudomonas</taxon>
    </lineage>
</organism>
<name>A0A0C6EPG3_PSEAI</name>
<dbReference type="SUPFAM" id="SSF52151">
    <property type="entry name" value="FabD/lysophospholipase-like"/>
    <property type="match status" value="1"/>
</dbReference>
<dbReference type="InterPro" id="IPR001227">
    <property type="entry name" value="Ac_transferase_dom_sf"/>
</dbReference>
<dbReference type="GO" id="GO:0006633">
    <property type="term" value="P:fatty acid biosynthetic process"/>
    <property type="evidence" value="ECO:0007669"/>
    <property type="project" value="TreeGrafter"/>
</dbReference>
<keyword evidence="4 6" id="KW-0012">Acyltransferase</keyword>
<reference evidence="10 11" key="1">
    <citation type="submission" date="2017-08" db="EMBL/GenBank/DDBJ databases">
        <authorList>
            <person name="Feschi L."/>
            <person name="Jeukens J."/>
            <person name="Emond-Rheault J.-G."/>
            <person name="Kukavica-Ibrulj I."/>
            <person name="Boyle B."/>
            <person name="Levesque R.C."/>
        </authorList>
    </citation>
    <scope>NUCLEOTIDE SEQUENCE [LARGE SCALE GENOMIC DNA]</scope>
    <source>
        <strain evidence="10 11">PA-W36</strain>
    </source>
</reference>
<evidence type="ECO:0000259" key="8">
    <source>
        <dbReference type="SMART" id="SM00827"/>
    </source>
</evidence>
<dbReference type="GO" id="GO:0004314">
    <property type="term" value="F:[acyl-carrier-protein] S-malonyltransferase activity"/>
    <property type="evidence" value="ECO:0007669"/>
    <property type="project" value="UniProtKB-EC"/>
</dbReference>
<dbReference type="Pfam" id="PF00698">
    <property type="entry name" value="Acyl_transf_1"/>
    <property type="match status" value="1"/>
</dbReference>
<evidence type="ECO:0000256" key="5">
    <source>
        <dbReference type="ARBA" id="ARBA00048462"/>
    </source>
</evidence>
<feature type="active site" evidence="7">
    <location>
        <position position="195"/>
    </location>
</feature>
<dbReference type="Proteomes" id="UP000284767">
    <property type="component" value="Unassembled WGS sequence"/>
</dbReference>
<feature type="active site" evidence="7">
    <location>
        <position position="86"/>
    </location>
</feature>
<dbReference type="Proteomes" id="UP000644192">
    <property type="component" value="Unassembled WGS sequence"/>
</dbReference>
<evidence type="ECO:0000256" key="2">
    <source>
        <dbReference type="ARBA" id="ARBA00018953"/>
    </source>
</evidence>
<reference evidence="9" key="3">
    <citation type="submission" date="2020-01" db="EMBL/GenBank/DDBJ databases">
        <title>Bacteria Cultured from War Wounds Associated with the Conflict in Eastern Ukraine.</title>
        <authorList>
            <person name="Snesrud E."/>
            <person name="Galac M.R."/>
            <person name="Mc Gann P."/>
            <person name="Valentine K."/>
            <person name="Viacheslav K."/>
        </authorList>
    </citation>
    <scope>NUCLEOTIDE SEQUENCE</scope>
    <source>
        <strain evidence="9">VNMU148</strain>
    </source>
</reference>
<keyword evidence="3 6" id="KW-0808">Transferase</keyword>
<protein>
    <recommendedName>
        <fullName evidence="2 6">Malonyl CoA-acyl carrier protein transacylase</fullName>
        <ecNumber evidence="1 6">2.3.1.39</ecNumber>
    </recommendedName>
</protein>
<dbReference type="GO" id="GO:0005829">
    <property type="term" value="C:cytosol"/>
    <property type="evidence" value="ECO:0007669"/>
    <property type="project" value="TreeGrafter"/>
</dbReference>
<comment type="similarity">
    <text evidence="6">Belongs to the fabD family.</text>
</comment>
<dbReference type="EMBL" id="WXZT01000025">
    <property type="protein sequence ID" value="MZZ16218.1"/>
    <property type="molecule type" value="Genomic_DNA"/>
</dbReference>
<evidence type="ECO:0000256" key="1">
    <source>
        <dbReference type="ARBA" id="ARBA00013258"/>
    </source>
</evidence>
<dbReference type="InterPro" id="IPR014043">
    <property type="entry name" value="Acyl_transferase_dom"/>
</dbReference>
<evidence type="ECO:0000256" key="7">
    <source>
        <dbReference type="PIRSR" id="PIRSR000446-1"/>
    </source>
</evidence>
<evidence type="ECO:0000256" key="4">
    <source>
        <dbReference type="ARBA" id="ARBA00023315"/>
    </source>
</evidence>
<evidence type="ECO:0000313" key="11">
    <source>
        <dbReference type="Proteomes" id="UP000284767"/>
    </source>
</evidence>
<evidence type="ECO:0000256" key="6">
    <source>
        <dbReference type="PIRNR" id="PIRNR000446"/>
    </source>
</evidence>
<evidence type="ECO:0000256" key="3">
    <source>
        <dbReference type="ARBA" id="ARBA00022679"/>
    </source>
</evidence>
<comment type="catalytic activity">
    <reaction evidence="5 6">
        <text>holo-[ACP] + malonyl-CoA = malonyl-[ACP] + CoA</text>
        <dbReference type="Rhea" id="RHEA:41792"/>
        <dbReference type="Rhea" id="RHEA-COMP:9623"/>
        <dbReference type="Rhea" id="RHEA-COMP:9685"/>
        <dbReference type="ChEBI" id="CHEBI:57287"/>
        <dbReference type="ChEBI" id="CHEBI:57384"/>
        <dbReference type="ChEBI" id="CHEBI:64479"/>
        <dbReference type="ChEBI" id="CHEBI:78449"/>
        <dbReference type="EC" id="2.3.1.39"/>
    </reaction>
</comment>
<evidence type="ECO:0000313" key="9">
    <source>
        <dbReference type="EMBL" id="MZZ16218.1"/>
    </source>
</evidence>
<gene>
    <name evidence="10" type="primary">mdcH</name>
    <name evidence="9" type="ORF">GUL26_28515</name>
    <name evidence="10" type="ORF">IPC1295_25525</name>
</gene>
<dbReference type="Gene3D" id="3.30.70.250">
    <property type="entry name" value="Malonyl-CoA ACP transacylase, ACP-binding"/>
    <property type="match status" value="1"/>
</dbReference>
<evidence type="ECO:0000313" key="10">
    <source>
        <dbReference type="EMBL" id="RPM08888.1"/>
    </source>
</evidence>
<dbReference type="EMBL" id="NSNE01000018">
    <property type="protein sequence ID" value="RPM08888.1"/>
    <property type="molecule type" value="Genomic_DNA"/>
</dbReference>
<accession>A0A0C6EPG3</accession>
<dbReference type="InterPro" id="IPR024925">
    <property type="entry name" value="Malonyl_CoA-ACP_transAc"/>
</dbReference>
<feature type="domain" description="Malonyl-CoA:ACP transacylase (MAT)" evidence="8">
    <location>
        <begin position="6"/>
        <end position="305"/>
    </location>
</feature>